<organism evidence="1 2">
    <name type="scientific">Lysinibacillus contaminans</name>
    <dbReference type="NCBI Taxonomy" id="1293441"/>
    <lineage>
        <taxon>Bacteria</taxon>
        <taxon>Bacillati</taxon>
        <taxon>Bacillota</taxon>
        <taxon>Bacilli</taxon>
        <taxon>Bacillales</taxon>
        <taxon>Bacillaceae</taxon>
        <taxon>Lysinibacillus</taxon>
    </lineage>
</organism>
<accession>A0ABR5K1T3</accession>
<gene>
    <name evidence="1" type="ORF">AEA09_09170</name>
</gene>
<proteinExistence type="predicted"/>
<dbReference type="InterPro" id="IPR011047">
    <property type="entry name" value="Quinoprotein_ADH-like_sf"/>
</dbReference>
<dbReference type="RefSeq" id="WP_053583540.1">
    <property type="nucleotide sequence ID" value="NZ_LGRV01000003.1"/>
</dbReference>
<evidence type="ECO:0000313" key="1">
    <source>
        <dbReference type="EMBL" id="KOS68694.1"/>
    </source>
</evidence>
<sequence>MYKIRHINVPVEGSDLFVTAEFEKKVTLWSLASKKKLSEFDTILDCGEQRMVLIPFPSPIVVTAAYYRKGVAAYDGLTGEKLWHRKDLTKVQFVNRLIINDEIVIGLGRDQGPYTVLNLSDGSTKEQIRGVRRIFTDNEGSKRLVVKDSQDQLIDVTNNKVLFKDRINPVRVEFLDEQFVVNTYKKIACYDFEGQIVWQYNCPERHILHNLSRDVKEDEWLIILRNSQTGGPVSICRINDSGVIVSEKILGNVFLYEFIKEGEVVITSDGEVRNTDTLSVEWKFCNKLIQNS</sequence>
<dbReference type="InterPro" id="IPR015943">
    <property type="entry name" value="WD40/YVTN_repeat-like_dom_sf"/>
</dbReference>
<reference evidence="2" key="1">
    <citation type="submission" date="2015-07" db="EMBL/GenBank/DDBJ databases">
        <title>Fjat-14205 dsm 2895.</title>
        <authorList>
            <person name="Liu B."/>
            <person name="Wang J."/>
            <person name="Zhu Y."/>
            <person name="Liu G."/>
            <person name="Chen Q."/>
            <person name="Chen Z."/>
            <person name="Lan J."/>
            <person name="Che J."/>
            <person name="Ge C."/>
            <person name="Shi H."/>
            <person name="Pan Z."/>
            <person name="Liu X."/>
        </authorList>
    </citation>
    <scope>NUCLEOTIDE SEQUENCE [LARGE SCALE GENOMIC DNA]</scope>
    <source>
        <strain evidence="2">DSM 25560</strain>
    </source>
</reference>
<keyword evidence="2" id="KW-1185">Reference proteome</keyword>
<evidence type="ECO:0000313" key="2">
    <source>
        <dbReference type="Proteomes" id="UP000050668"/>
    </source>
</evidence>
<dbReference type="Proteomes" id="UP000050668">
    <property type="component" value="Unassembled WGS sequence"/>
</dbReference>
<dbReference type="EMBL" id="LGRV01000003">
    <property type="protein sequence ID" value="KOS68694.1"/>
    <property type="molecule type" value="Genomic_DNA"/>
</dbReference>
<dbReference type="SUPFAM" id="SSF50998">
    <property type="entry name" value="Quinoprotein alcohol dehydrogenase-like"/>
    <property type="match status" value="1"/>
</dbReference>
<protein>
    <submittedName>
        <fullName evidence="1">Uncharacterized protein</fullName>
    </submittedName>
</protein>
<dbReference type="Gene3D" id="2.130.10.10">
    <property type="entry name" value="YVTN repeat-like/Quinoprotein amine dehydrogenase"/>
    <property type="match status" value="1"/>
</dbReference>
<comment type="caution">
    <text evidence="1">The sequence shown here is derived from an EMBL/GenBank/DDBJ whole genome shotgun (WGS) entry which is preliminary data.</text>
</comment>
<name>A0ABR5K1T3_9BACI</name>